<dbReference type="AlphaFoldDB" id="A0A319D504"/>
<accession>A0A319D504</accession>
<keyword evidence="1" id="KW-1133">Transmembrane helix</keyword>
<evidence type="ECO:0000313" key="3">
    <source>
        <dbReference type="Proteomes" id="UP000248340"/>
    </source>
</evidence>
<feature type="transmembrane region" description="Helical" evidence="1">
    <location>
        <begin position="41"/>
        <end position="58"/>
    </location>
</feature>
<organism evidence="2 3">
    <name type="scientific">Aspergillus uvarum CBS 121591</name>
    <dbReference type="NCBI Taxonomy" id="1448315"/>
    <lineage>
        <taxon>Eukaryota</taxon>
        <taxon>Fungi</taxon>
        <taxon>Dikarya</taxon>
        <taxon>Ascomycota</taxon>
        <taxon>Pezizomycotina</taxon>
        <taxon>Eurotiomycetes</taxon>
        <taxon>Eurotiomycetidae</taxon>
        <taxon>Eurotiales</taxon>
        <taxon>Aspergillaceae</taxon>
        <taxon>Aspergillus</taxon>
        <taxon>Aspergillus subgen. Circumdati</taxon>
    </lineage>
</organism>
<dbReference type="EMBL" id="KZ821677">
    <property type="protein sequence ID" value="PYH86153.1"/>
    <property type="molecule type" value="Genomic_DNA"/>
</dbReference>
<evidence type="ECO:0000313" key="2">
    <source>
        <dbReference type="EMBL" id="PYH86153.1"/>
    </source>
</evidence>
<keyword evidence="3" id="KW-1185">Reference proteome</keyword>
<sequence length="59" mass="6327">MYVYVSVLFVLCVCSLTVVKLPVWASALQAPRQAPLQPLPVSSPSLSSTVLISILILTL</sequence>
<dbReference type="VEuPathDB" id="FungiDB:BO82DRAFT_116855"/>
<keyword evidence="1" id="KW-0812">Transmembrane</keyword>
<reference evidence="2 3" key="1">
    <citation type="submission" date="2016-12" db="EMBL/GenBank/DDBJ databases">
        <title>The genomes of Aspergillus section Nigri reveals drivers in fungal speciation.</title>
        <authorList>
            <consortium name="DOE Joint Genome Institute"/>
            <person name="Vesth T.C."/>
            <person name="Nybo J."/>
            <person name="Theobald S."/>
            <person name="Brandl J."/>
            <person name="Frisvad J.C."/>
            <person name="Nielsen K.F."/>
            <person name="Lyhne E.K."/>
            <person name="Kogle M.E."/>
            <person name="Kuo A."/>
            <person name="Riley R."/>
            <person name="Clum A."/>
            <person name="Nolan M."/>
            <person name="Lipzen A."/>
            <person name="Salamov A."/>
            <person name="Henrissat B."/>
            <person name="Wiebenga A."/>
            <person name="De Vries R.P."/>
            <person name="Grigoriev I.V."/>
            <person name="Mortensen U.H."/>
            <person name="Andersen M.R."/>
            <person name="Baker S.E."/>
        </authorList>
    </citation>
    <scope>NUCLEOTIDE SEQUENCE [LARGE SCALE GENOMIC DNA]</scope>
    <source>
        <strain evidence="2 3">CBS 121591</strain>
    </source>
</reference>
<dbReference type="GeneID" id="37132588"/>
<protein>
    <submittedName>
        <fullName evidence="2">Uncharacterized protein</fullName>
    </submittedName>
</protein>
<dbReference type="RefSeq" id="XP_025496353.1">
    <property type="nucleotide sequence ID" value="XM_025629847.1"/>
</dbReference>
<evidence type="ECO:0000256" key="1">
    <source>
        <dbReference type="SAM" id="Phobius"/>
    </source>
</evidence>
<name>A0A319D504_9EURO</name>
<proteinExistence type="predicted"/>
<keyword evidence="1" id="KW-0472">Membrane</keyword>
<gene>
    <name evidence="2" type="ORF">BO82DRAFT_116855</name>
</gene>
<dbReference type="Proteomes" id="UP000248340">
    <property type="component" value="Unassembled WGS sequence"/>
</dbReference>